<proteinExistence type="predicted"/>
<keyword evidence="1" id="KW-0472">Membrane</keyword>
<keyword evidence="1" id="KW-1133">Transmembrane helix</keyword>
<dbReference type="Proteomes" id="UP000692954">
    <property type="component" value="Unassembled WGS sequence"/>
</dbReference>
<feature type="transmembrane region" description="Helical" evidence="1">
    <location>
        <begin position="158"/>
        <end position="176"/>
    </location>
</feature>
<keyword evidence="1" id="KW-0812">Transmembrane</keyword>
<dbReference type="EMBL" id="CAJJDN010000198">
    <property type="protein sequence ID" value="CAD8128837.1"/>
    <property type="molecule type" value="Genomic_DNA"/>
</dbReference>
<name>A0A8S1RN49_9CILI</name>
<evidence type="ECO:0000313" key="2">
    <source>
        <dbReference type="EMBL" id="CAD8128836.1"/>
    </source>
</evidence>
<evidence type="ECO:0000313" key="3">
    <source>
        <dbReference type="EMBL" id="CAD8128837.1"/>
    </source>
</evidence>
<comment type="caution">
    <text evidence="3">The sequence shown here is derived from an EMBL/GenBank/DDBJ whole genome shotgun (WGS) entry which is preliminary data.</text>
</comment>
<sequence>MPYQILNQYKLIQSSCKFELNTNSMSIFGSWYCKEGDYDQWNIIKYVQIRNQLIHQNLIALTNIMMKSNSYLIIYVDQISLRFSEQKTKIKISSNCLSCKPEKLKQNVYVDGYNEMGSTFFEQYISNWLLRIMKLVIVLEFQSLYLSVYLQQQLLKAIYLRILVRLYFIFILIFIFC</sequence>
<reference evidence="3" key="1">
    <citation type="submission" date="2021-01" db="EMBL/GenBank/DDBJ databases">
        <authorList>
            <consortium name="Genoscope - CEA"/>
            <person name="William W."/>
        </authorList>
    </citation>
    <scope>NUCLEOTIDE SEQUENCE</scope>
</reference>
<feature type="transmembrane region" description="Helical" evidence="1">
    <location>
        <begin position="128"/>
        <end position="146"/>
    </location>
</feature>
<organism evidence="3 4">
    <name type="scientific">Paramecium sonneborni</name>
    <dbReference type="NCBI Taxonomy" id="65129"/>
    <lineage>
        <taxon>Eukaryota</taxon>
        <taxon>Sar</taxon>
        <taxon>Alveolata</taxon>
        <taxon>Ciliophora</taxon>
        <taxon>Intramacronucleata</taxon>
        <taxon>Oligohymenophorea</taxon>
        <taxon>Peniculida</taxon>
        <taxon>Parameciidae</taxon>
        <taxon>Paramecium</taxon>
    </lineage>
</organism>
<dbReference type="AlphaFoldDB" id="A0A8S1RN49"/>
<evidence type="ECO:0008006" key="5">
    <source>
        <dbReference type="Google" id="ProtNLM"/>
    </source>
</evidence>
<keyword evidence="4" id="KW-1185">Reference proteome</keyword>
<evidence type="ECO:0000256" key="1">
    <source>
        <dbReference type="SAM" id="Phobius"/>
    </source>
</evidence>
<accession>A0A8S1RN49</accession>
<evidence type="ECO:0000313" key="4">
    <source>
        <dbReference type="Proteomes" id="UP000692954"/>
    </source>
</evidence>
<dbReference type="EMBL" id="CAJJDN010000198">
    <property type="protein sequence ID" value="CAD8128836.1"/>
    <property type="molecule type" value="Genomic_DNA"/>
</dbReference>
<gene>
    <name evidence="2" type="ORF">PSON_ATCC_30995.1.T1980008</name>
    <name evidence="3" type="ORF">PSON_ATCC_30995.1.T1980009</name>
</gene>
<protein>
    <recommendedName>
        <fullName evidence="5">Transmembrane protein</fullName>
    </recommendedName>
</protein>